<accession>A0A344TMT9</accession>
<dbReference type="GO" id="GO:0003677">
    <property type="term" value="F:DNA binding"/>
    <property type="evidence" value="ECO:0007669"/>
    <property type="project" value="UniProtKB-KW"/>
</dbReference>
<dbReference type="SMART" id="SM00448">
    <property type="entry name" value="REC"/>
    <property type="match status" value="1"/>
</dbReference>
<dbReference type="GO" id="GO:0000156">
    <property type="term" value="F:phosphorelay response regulator activity"/>
    <property type="evidence" value="ECO:0007669"/>
    <property type="project" value="InterPro"/>
</dbReference>
<keyword evidence="5" id="KW-1185">Reference proteome</keyword>
<dbReference type="PANTHER" id="PTHR37299:SF1">
    <property type="entry name" value="STAGE 0 SPORULATION PROTEIN A HOMOLOG"/>
    <property type="match status" value="1"/>
</dbReference>
<dbReference type="KEGG" id="run:DR864_20505"/>
<dbReference type="PANTHER" id="PTHR37299">
    <property type="entry name" value="TRANSCRIPTIONAL REGULATOR-RELATED"/>
    <property type="match status" value="1"/>
</dbReference>
<feature type="domain" description="HTH LytTR-type" evidence="3">
    <location>
        <begin position="152"/>
        <end position="224"/>
    </location>
</feature>
<gene>
    <name evidence="4" type="ORF">DR864_20505</name>
</gene>
<proteinExistence type="predicted"/>
<dbReference type="OrthoDB" id="1646880at2"/>
<organism evidence="4 5">
    <name type="scientific">Runella rosea</name>
    <dbReference type="NCBI Taxonomy" id="2259595"/>
    <lineage>
        <taxon>Bacteria</taxon>
        <taxon>Pseudomonadati</taxon>
        <taxon>Bacteroidota</taxon>
        <taxon>Cytophagia</taxon>
        <taxon>Cytophagales</taxon>
        <taxon>Spirosomataceae</taxon>
        <taxon>Runella</taxon>
    </lineage>
</organism>
<reference evidence="4 5" key="1">
    <citation type="submission" date="2018-07" db="EMBL/GenBank/DDBJ databases">
        <title>Genome sequencing of Runella.</title>
        <authorList>
            <person name="Baek M.-G."/>
            <person name="Yi H."/>
        </authorList>
    </citation>
    <scope>NUCLEOTIDE SEQUENCE [LARGE SCALE GENOMIC DNA]</scope>
    <source>
        <strain evidence="4 5">HYN0085</strain>
    </source>
</reference>
<dbReference type="SMART" id="SM00850">
    <property type="entry name" value="LytTR"/>
    <property type="match status" value="1"/>
</dbReference>
<evidence type="ECO:0000256" key="1">
    <source>
        <dbReference type="PROSITE-ProRule" id="PRU00169"/>
    </source>
</evidence>
<keyword evidence="4" id="KW-0238">DNA-binding</keyword>
<dbReference type="SUPFAM" id="SSF52172">
    <property type="entry name" value="CheY-like"/>
    <property type="match status" value="1"/>
</dbReference>
<dbReference type="Pfam" id="PF04397">
    <property type="entry name" value="LytTR"/>
    <property type="match status" value="1"/>
</dbReference>
<dbReference type="InterPro" id="IPR007492">
    <property type="entry name" value="LytTR_DNA-bd_dom"/>
</dbReference>
<dbReference type="InterPro" id="IPR046947">
    <property type="entry name" value="LytR-like"/>
</dbReference>
<evidence type="ECO:0000259" key="3">
    <source>
        <dbReference type="PROSITE" id="PS50930"/>
    </source>
</evidence>
<dbReference type="Proteomes" id="UP000251993">
    <property type="component" value="Chromosome"/>
</dbReference>
<evidence type="ECO:0000259" key="2">
    <source>
        <dbReference type="PROSITE" id="PS50110"/>
    </source>
</evidence>
<sequence length="248" mass="28250">MIAIAIDDEPKALDIVRNFADKVPFLSLKATFQDAFEALDFLQREHVDLIFLDIKMPDISGLEFLRVLSNPPLVIFTTAYAEHAVQSYDFDAIDYLLKPFAISRFLKACTKAHDVLKVRELAVMEENKRQAAGSVLVDNISDKPMSAMPESIFVKNGYEQVRVLLDDILYLEAGGNYVVFITKHQKIASRMTMNEAESLLPSDHFVRIHRSYIVAKDKIERFDRYEVYISGQVIPIGANYSHQQLMGK</sequence>
<dbReference type="InterPro" id="IPR001789">
    <property type="entry name" value="Sig_transdc_resp-reg_receiver"/>
</dbReference>
<dbReference type="AlphaFoldDB" id="A0A344TMT9"/>
<feature type="modified residue" description="4-aspartylphosphate" evidence="1">
    <location>
        <position position="53"/>
    </location>
</feature>
<evidence type="ECO:0000313" key="5">
    <source>
        <dbReference type="Proteomes" id="UP000251993"/>
    </source>
</evidence>
<name>A0A344TMT9_9BACT</name>
<dbReference type="Gene3D" id="3.40.50.2300">
    <property type="match status" value="1"/>
</dbReference>
<dbReference type="InterPro" id="IPR011006">
    <property type="entry name" value="CheY-like_superfamily"/>
</dbReference>
<dbReference type="Gene3D" id="2.40.50.1020">
    <property type="entry name" value="LytTr DNA-binding domain"/>
    <property type="match status" value="1"/>
</dbReference>
<dbReference type="EMBL" id="CP030850">
    <property type="protein sequence ID" value="AXE19960.1"/>
    <property type="molecule type" value="Genomic_DNA"/>
</dbReference>
<feature type="domain" description="Response regulatory" evidence="2">
    <location>
        <begin position="2"/>
        <end position="113"/>
    </location>
</feature>
<dbReference type="RefSeq" id="WP_114068726.1">
    <property type="nucleotide sequence ID" value="NZ_CP030850.1"/>
</dbReference>
<dbReference type="PROSITE" id="PS50930">
    <property type="entry name" value="HTH_LYTTR"/>
    <property type="match status" value="1"/>
</dbReference>
<dbReference type="PROSITE" id="PS50110">
    <property type="entry name" value="RESPONSE_REGULATORY"/>
    <property type="match status" value="1"/>
</dbReference>
<keyword evidence="1" id="KW-0597">Phosphoprotein</keyword>
<dbReference type="Pfam" id="PF00072">
    <property type="entry name" value="Response_reg"/>
    <property type="match status" value="1"/>
</dbReference>
<protein>
    <submittedName>
        <fullName evidence="4">DNA-binding response regulator</fullName>
    </submittedName>
</protein>
<evidence type="ECO:0000313" key="4">
    <source>
        <dbReference type="EMBL" id="AXE19960.1"/>
    </source>
</evidence>